<dbReference type="InterPro" id="IPR001623">
    <property type="entry name" value="DnaJ_domain"/>
</dbReference>
<dbReference type="PROSITE" id="PS50076">
    <property type="entry name" value="DNAJ_2"/>
    <property type="match status" value="1"/>
</dbReference>
<evidence type="ECO:0000256" key="3">
    <source>
        <dbReference type="ARBA" id="ARBA00022989"/>
    </source>
</evidence>
<dbReference type="SMART" id="SM00271">
    <property type="entry name" value="DnaJ"/>
    <property type="match status" value="1"/>
</dbReference>
<sequence>MAYVLLGLSLVVGLALMGRWLLDTEPKVILRIAKWVGLGLLAALGLFIMLRGRLDWVLYAATVLLPFVIRWGGVVRAIRNAAKAARGPTPGQSTGVRTRFLAMSLDHDTGQLDGEVLEGRLAGRRLSTLTPGELESLRREVAEDPASAQVLDAWIERTGAEAGGGEEQDRPGGASSSAGDGTMTRARALEILGLSEGATEDEIREAHRRLMMANHPDRGGSSWVAAQINRAKDTLLGRP</sequence>
<evidence type="ECO:0000313" key="10">
    <source>
        <dbReference type="Proteomes" id="UP000630353"/>
    </source>
</evidence>
<comment type="similarity">
    <text evidence="5">Belongs to the TIM14 family.</text>
</comment>
<evidence type="ECO:0000256" key="7">
    <source>
        <dbReference type="SAM" id="Phobius"/>
    </source>
</evidence>
<dbReference type="Gene3D" id="1.10.287.110">
    <property type="entry name" value="DnaJ domain"/>
    <property type="match status" value="1"/>
</dbReference>
<evidence type="ECO:0000256" key="5">
    <source>
        <dbReference type="ARBA" id="ARBA00038105"/>
    </source>
</evidence>
<keyword evidence="3 7" id="KW-1133">Transmembrane helix</keyword>
<organism evidence="9 10">
    <name type="scientific">Thalassobaculum fulvum</name>
    <dbReference type="NCBI Taxonomy" id="1633335"/>
    <lineage>
        <taxon>Bacteria</taxon>
        <taxon>Pseudomonadati</taxon>
        <taxon>Pseudomonadota</taxon>
        <taxon>Alphaproteobacteria</taxon>
        <taxon>Rhodospirillales</taxon>
        <taxon>Thalassobaculaceae</taxon>
        <taxon>Thalassobaculum</taxon>
    </lineage>
</organism>
<dbReference type="PANTHER" id="PTHR12763:SF28">
    <property type="entry name" value="GEO10507P1-RELATED"/>
    <property type="match status" value="1"/>
</dbReference>
<protein>
    <submittedName>
        <fullName evidence="9">Molecular chaperone DnaJ</fullName>
    </submittedName>
</protein>
<dbReference type="CDD" id="cd06257">
    <property type="entry name" value="DnaJ"/>
    <property type="match status" value="1"/>
</dbReference>
<name>A0A919CQ28_9PROT</name>
<dbReference type="AlphaFoldDB" id="A0A919CQ28"/>
<dbReference type="Proteomes" id="UP000630353">
    <property type="component" value="Unassembled WGS sequence"/>
</dbReference>
<dbReference type="RefSeq" id="WP_189989718.1">
    <property type="nucleotide sequence ID" value="NZ_BMZS01000005.1"/>
</dbReference>
<feature type="transmembrane region" description="Helical" evidence="7">
    <location>
        <begin position="6"/>
        <end position="22"/>
    </location>
</feature>
<gene>
    <name evidence="9" type="ORF">GCM10017083_23750</name>
</gene>
<feature type="domain" description="J" evidence="8">
    <location>
        <begin position="187"/>
        <end position="239"/>
    </location>
</feature>
<reference evidence="9" key="1">
    <citation type="journal article" date="2014" name="Int. J. Syst. Evol. Microbiol.">
        <title>Complete genome sequence of Corynebacterium casei LMG S-19264T (=DSM 44701T), isolated from a smear-ripened cheese.</title>
        <authorList>
            <consortium name="US DOE Joint Genome Institute (JGI-PGF)"/>
            <person name="Walter F."/>
            <person name="Albersmeier A."/>
            <person name="Kalinowski J."/>
            <person name="Ruckert C."/>
        </authorList>
    </citation>
    <scope>NUCLEOTIDE SEQUENCE</scope>
    <source>
        <strain evidence="9">KCTC 42651</strain>
    </source>
</reference>
<evidence type="ECO:0000256" key="6">
    <source>
        <dbReference type="SAM" id="MobiDB-lite"/>
    </source>
</evidence>
<feature type="transmembrane region" description="Helical" evidence="7">
    <location>
        <begin position="29"/>
        <end position="50"/>
    </location>
</feature>
<dbReference type="GO" id="GO:0016020">
    <property type="term" value="C:membrane"/>
    <property type="evidence" value="ECO:0007669"/>
    <property type="project" value="UniProtKB-SubCell"/>
</dbReference>
<dbReference type="EMBL" id="BMZS01000005">
    <property type="protein sequence ID" value="GHD50473.1"/>
    <property type="molecule type" value="Genomic_DNA"/>
</dbReference>
<dbReference type="InterPro" id="IPR036869">
    <property type="entry name" value="J_dom_sf"/>
</dbReference>
<feature type="transmembrane region" description="Helical" evidence="7">
    <location>
        <begin position="56"/>
        <end position="78"/>
    </location>
</feature>
<dbReference type="PANTHER" id="PTHR12763">
    <property type="match status" value="1"/>
</dbReference>
<keyword evidence="2 7" id="KW-0812">Transmembrane</keyword>
<keyword evidence="10" id="KW-1185">Reference proteome</keyword>
<evidence type="ECO:0000256" key="4">
    <source>
        <dbReference type="ARBA" id="ARBA00023136"/>
    </source>
</evidence>
<dbReference type="Pfam" id="PF00226">
    <property type="entry name" value="DnaJ"/>
    <property type="match status" value="1"/>
</dbReference>
<feature type="region of interest" description="Disordered" evidence="6">
    <location>
        <begin position="160"/>
        <end position="182"/>
    </location>
</feature>
<keyword evidence="4 7" id="KW-0472">Membrane</keyword>
<evidence type="ECO:0000256" key="2">
    <source>
        <dbReference type="ARBA" id="ARBA00022692"/>
    </source>
</evidence>
<dbReference type="SUPFAM" id="SSF46565">
    <property type="entry name" value="Chaperone J-domain"/>
    <property type="match status" value="1"/>
</dbReference>
<evidence type="ECO:0000313" key="9">
    <source>
        <dbReference type="EMBL" id="GHD50473.1"/>
    </source>
</evidence>
<proteinExistence type="inferred from homology"/>
<comment type="caution">
    <text evidence="9">The sequence shown here is derived from an EMBL/GenBank/DDBJ whole genome shotgun (WGS) entry which is preliminary data.</text>
</comment>
<dbReference type="FunFam" id="1.10.287.110:FF:000001">
    <property type="entry name" value="Import inner membrane translocase subunit tim14"/>
    <property type="match status" value="1"/>
</dbReference>
<accession>A0A919CQ28</accession>
<evidence type="ECO:0000256" key="1">
    <source>
        <dbReference type="ARBA" id="ARBA00004167"/>
    </source>
</evidence>
<comment type="subcellular location">
    <subcellularLocation>
        <location evidence="1">Membrane</location>
        <topology evidence="1">Single-pass membrane protein</topology>
    </subcellularLocation>
</comment>
<reference evidence="9" key="2">
    <citation type="submission" date="2020-09" db="EMBL/GenBank/DDBJ databases">
        <authorList>
            <person name="Sun Q."/>
            <person name="Kim S."/>
        </authorList>
    </citation>
    <scope>NUCLEOTIDE SEQUENCE</scope>
    <source>
        <strain evidence="9">KCTC 42651</strain>
    </source>
</reference>
<evidence type="ECO:0000259" key="8">
    <source>
        <dbReference type="PROSITE" id="PS50076"/>
    </source>
</evidence>